<dbReference type="SUPFAM" id="SSF53822">
    <property type="entry name" value="Periplasmic binding protein-like I"/>
    <property type="match status" value="1"/>
</dbReference>
<evidence type="ECO:0000259" key="13">
    <source>
        <dbReference type="Pfam" id="PF01094"/>
    </source>
</evidence>
<dbReference type="CDD" id="cd06352">
    <property type="entry name" value="PBP1_NPR_GC-like"/>
    <property type="match status" value="1"/>
</dbReference>
<protein>
    <recommendedName>
        <fullName evidence="3">guanylate cyclase</fullName>
        <ecNumber evidence="3">4.6.1.2</ecNumber>
    </recommendedName>
</protein>
<feature type="domain" description="Receptor ligand binding region" evidence="13">
    <location>
        <begin position="20"/>
        <end position="269"/>
    </location>
</feature>
<name>A0A0B1T7J3_OESDE</name>
<evidence type="ECO:0000256" key="11">
    <source>
        <dbReference type="ARBA" id="ARBA00023239"/>
    </source>
</evidence>
<comment type="subcellular location">
    <subcellularLocation>
        <location evidence="2">Cell membrane</location>
        <topology evidence="2">Single-pass type I membrane protein</topology>
    </subcellularLocation>
</comment>
<evidence type="ECO:0000256" key="4">
    <source>
        <dbReference type="ARBA" id="ARBA00022475"/>
    </source>
</evidence>
<keyword evidence="11" id="KW-0456">Lyase</keyword>
<dbReference type="GO" id="GO:0000166">
    <property type="term" value="F:nucleotide binding"/>
    <property type="evidence" value="ECO:0007669"/>
    <property type="project" value="UniProtKB-KW"/>
</dbReference>
<dbReference type="AlphaFoldDB" id="A0A0B1T7J3"/>
<evidence type="ECO:0000256" key="6">
    <source>
        <dbReference type="ARBA" id="ARBA00022729"/>
    </source>
</evidence>
<organism evidence="14 15">
    <name type="scientific">Oesophagostomum dentatum</name>
    <name type="common">Nodular worm</name>
    <dbReference type="NCBI Taxonomy" id="61180"/>
    <lineage>
        <taxon>Eukaryota</taxon>
        <taxon>Metazoa</taxon>
        <taxon>Ecdysozoa</taxon>
        <taxon>Nematoda</taxon>
        <taxon>Chromadorea</taxon>
        <taxon>Rhabditida</taxon>
        <taxon>Rhabditina</taxon>
        <taxon>Rhabditomorpha</taxon>
        <taxon>Strongyloidea</taxon>
        <taxon>Strongylidae</taxon>
        <taxon>Oesophagostomum</taxon>
    </lineage>
</organism>
<evidence type="ECO:0000256" key="3">
    <source>
        <dbReference type="ARBA" id="ARBA00012202"/>
    </source>
</evidence>
<dbReference type="Proteomes" id="UP000053660">
    <property type="component" value="Unassembled WGS sequence"/>
</dbReference>
<dbReference type="EC" id="4.6.1.2" evidence="3"/>
<gene>
    <name evidence="14" type="ORF">OESDEN_06553</name>
</gene>
<dbReference type="InterPro" id="IPR001828">
    <property type="entry name" value="ANF_lig-bd_rcpt"/>
</dbReference>
<keyword evidence="8" id="KW-1133">Transmembrane helix</keyword>
<dbReference type="InterPro" id="IPR052612">
    <property type="entry name" value="ANP_Clearance_Receptor"/>
</dbReference>
<evidence type="ECO:0000256" key="2">
    <source>
        <dbReference type="ARBA" id="ARBA00004251"/>
    </source>
</evidence>
<keyword evidence="6" id="KW-0732">Signal</keyword>
<keyword evidence="5" id="KW-0812">Transmembrane</keyword>
<dbReference type="Pfam" id="PF01094">
    <property type="entry name" value="ANF_receptor"/>
    <property type="match status" value="1"/>
</dbReference>
<accession>A0A0B1T7J3</accession>
<reference evidence="14 15" key="1">
    <citation type="submission" date="2014-03" db="EMBL/GenBank/DDBJ databases">
        <title>Draft genome of the hookworm Oesophagostomum dentatum.</title>
        <authorList>
            <person name="Mitreva M."/>
        </authorList>
    </citation>
    <scope>NUCLEOTIDE SEQUENCE [LARGE SCALE GENOMIC DNA]</scope>
    <source>
        <strain evidence="14 15">OD-Hann</strain>
    </source>
</reference>
<keyword evidence="7" id="KW-0547">Nucleotide-binding</keyword>
<dbReference type="PANTHER" id="PTHR44755:SF8">
    <property type="entry name" value="RECEPTOR LIGAND BINDING REGION DOMAIN-CONTAINING PROTEIN"/>
    <property type="match status" value="1"/>
</dbReference>
<dbReference type="GO" id="GO:0017046">
    <property type="term" value="F:peptide hormone binding"/>
    <property type="evidence" value="ECO:0007669"/>
    <property type="project" value="TreeGrafter"/>
</dbReference>
<dbReference type="OrthoDB" id="5858212at2759"/>
<evidence type="ECO:0000256" key="7">
    <source>
        <dbReference type="ARBA" id="ARBA00022741"/>
    </source>
</evidence>
<evidence type="ECO:0000313" key="14">
    <source>
        <dbReference type="EMBL" id="KHJ93533.1"/>
    </source>
</evidence>
<dbReference type="FunFam" id="3.40.50.2300:FF:000241">
    <property type="entry name" value="Guanylate cyclase"/>
    <property type="match status" value="1"/>
</dbReference>
<evidence type="ECO:0000256" key="10">
    <source>
        <dbReference type="ARBA" id="ARBA00023170"/>
    </source>
</evidence>
<evidence type="ECO:0000256" key="5">
    <source>
        <dbReference type="ARBA" id="ARBA00022692"/>
    </source>
</evidence>
<evidence type="ECO:0000256" key="9">
    <source>
        <dbReference type="ARBA" id="ARBA00023136"/>
    </source>
</evidence>
<dbReference type="GO" id="GO:0038023">
    <property type="term" value="F:signaling receptor activity"/>
    <property type="evidence" value="ECO:0007669"/>
    <property type="project" value="TreeGrafter"/>
</dbReference>
<evidence type="ECO:0000256" key="8">
    <source>
        <dbReference type="ARBA" id="ARBA00022989"/>
    </source>
</evidence>
<dbReference type="GO" id="GO:0007165">
    <property type="term" value="P:signal transduction"/>
    <property type="evidence" value="ECO:0007669"/>
    <property type="project" value="TreeGrafter"/>
</dbReference>
<evidence type="ECO:0000256" key="12">
    <source>
        <dbReference type="ARBA" id="ARBA00023293"/>
    </source>
</evidence>
<keyword evidence="4" id="KW-1003">Cell membrane</keyword>
<comment type="catalytic activity">
    <reaction evidence="1">
        <text>GTP = 3',5'-cyclic GMP + diphosphate</text>
        <dbReference type="Rhea" id="RHEA:13665"/>
        <dbReference type="ChEBI" id="CHEBI:33019"/>
        <dbReference type="ChEBI" id="CHEBI:37565"/>
        <dbReference type="ChEBI" id="CHEBI:57746"/>
        <dbReference type="EC" id="4.6.1.2"/>
    </reaction>
</comment>
<dbReference type="PANTHER" id="PTHR44755">
    <property type="entry name" value="NATRIURETIC PEPTIDE RECEPTOR 3-RELATED"/>
    <property type="match status" value="1"/>
</dbReference>
<dbReference type="Gene3D" id="3.40.50.2300">
    <property type="match status" value="2"/>
</dbReference>
<keyword evidence="9" id="KW-0472">Membrane</keyword>
<keyword evidence="12" id="KW-0141">cGMP biosynthesis</keyword>
<keyword evidence="15" id="KW-1185">Reference proteome</keyword>
<keyword evidence="10 14" id="KW-0675">Receptor</keyword>
<sequence length="352" mass="38948">MLMISDMMDAEVTIGYKTTASAVLIARDRIIEEQLLPGIDFNFTLLLDQCSEDTAAVFTVRLYRDYNVDAVLGPTCSYPAVASAIVGSYYNIPVLAWGRCSTSTLEDRSRFPTAAVFSTTSFSLGVGVSAVALYFKWHEFAFLYTADGGTSKCDVMKSELQDAVTKTKGLTISTVVEIKNMTSSNIIRSLQEISTRARIIVVCIADGFGLKRQFILAAKDGGYLSSEYVYIFPDIKSRGFCRFLLPLEITHAVLPLRPTSIAALPVAGGKEKFLWELEDVKDGRDEEARKAFQHAFVISDHMGTGRRDTSEFDDFSKRVIERMEDPPFHCGAECRGAKYQDVGSFSYSGQMA</sequence>
<dbReference type="GO" id="GO:0004383">
    <property type="term" value="F:guanylate cyclase activity"/>
    <property type="evidence" value="ECO:0007669"/>
    <property type="project" value="UniProtKB-EC"/>
</dbReference>
<dbReference type="EMBL" id="KN550720">
    <property type="protein sequence ID" value="KHJ93533.1"/>
    <property type="molecule type" value="Genomic_DNA"/>
</dbReference>
<dbReference type="InterPro" id="IPR028082">
    <property type="entry name" value="Peripla_BP_I"/>
</dbReference>
<proteinExistence type="predicted"/>
<evidence type="ECO:0000256" key="1">
    <source>
        <dbReference type="ARBA" id="ARBA00001436"/>
    </source>
</evidence>
<evidence type="ECO:0000313" key="15">
    <source>
        <dbReference type="Proteomes" id="UP000053660"/>
    </source>
</evidence>
<dbReference type="GO" id="GO:0005886">
    <property type="term" value="C:plasma membrane"/>
    <property type="evidence" value="ECO:0007669"/>
    <property type="project" value="UniProtKB-SubCell"/>
</dbReference>